<proteinExistence type="inferred from homology"/>
<sequence>MKYTASYTPDFSTRDAHPGVNPLFPERWSPRSFSGEPIAAGDLAVIFDAARWAPSAYNEQPWRILTSTPETFDTFLGLLVEPNQKWAKSASLLGFILARRNFTHNGAPNDWAVFDCGAAWVSFTLQASSLGLHTHCMAGIKKDDVYKAFAISREEFEVVAGFAMGVLAAREKLEKPYIDWEKPSPRKSLDEIWKRGAW</sequence>
<dbReference type="InterPro" id="IPR029479">
    <property type="entry name" value="Nitroreductase"/>
</dbReference>
<dbReference type="CDD" id="cd02138">
    <property type="entry name" value="TdsD-like"/>
    <property type="match status" value="1"/>
</dbReference>
<name>A0A0X8JNV5_9BACT</name>
<dbReference type="AlphaFoldDB" id="A0A0X8JNV5"/>
<feature type="domain" description="Nitroreductase" evidence="3">
    <location>
        <begin position="82"/>
        <end position="165"/>
    </location>
</feature>
<dbReference type="Proteomes" id="UP000063964">
    <property type="component" value="Chromosome"/>
</dbReference>
<accession>A0A0X8JNV5</accession>
<dbReference type="InterPro" id="IPR000415">
    <property type="entry name" value="Nitroreductase-like"/>
</dbReference>
<dbReference type="SUPFAM" id="SSF55469">
    <property type="entry name" value="FMN-dependent nitroreductase-like"/>
    <property type="match status" value="1"/>
</dbReference>
<dbReference type="STRING" id="888061.AXF15_03420"/>
<keyword evidence="2" id="KW-0560">Oxidoreductase</keyword>
<evidence type="ECO:0000313" key="5">
    <source>
        <dbReference type="Proteomes" id="UP000063964"/>
    </source>
</evidence>
<dbReference type="GO" id="GO:0016491">
    <property type="term" value="F:oxidoreductase activity"/>
    <property type="evidence" value="ECO:0007669"/>
    <property type="project" value="UniProtKB-KW"/>
</dbReference>
<dbReference type="PANTHER" id="PTHR43673:SF10">
    <property type="entry name" value="NADH DEHYDROGENASE_NAD(P)H NITROREDUCTASE XCC3605-RELATED"/>
    <property type="match status" value="1"/>
</dbReference>
<comment type="similarity">
    <text evidence="1">Belongs to the nitroreductase family.</text>
</comment>
<reference evidence="5" key="1">
    <citation type="submission" date="2016-02" db="EMBL/GenBank/DDBJ databases">
        <authorList>
            <person name="Holder M.E."/>
            <person name="Ajami N.J."/>
            <person name="Petrosino J.F."/>
        </authorList>
    </citation>
    <scope>NUCLEOTIDE SEQUENCE [LARGE SCALE GENOMIC DNA]</scope>
    <source>
        <strain evidence="5">DSM 12838</strain>
    </source>
</reference>
<dbReference type="KEGG" id="doa:AXF15_03420"/>
<protein>
    <recommendedName>
        <fullName evidence="3">Nitroreductase domain-containing protein</fullName>
    </recommendedName>
</protein>
<evidence type="ECO:0000259" key="3">
    <source>
        <dbReference type="Pfam" id="PF00881"/>
    </source>
</evidence>
<evidence type="ECO:0000256" key="1">
    <source>
        <dbReference type="ARBA" id="ARBA00007118"/>
    </source>
</evidence>
<dbReference type="RefSeq" id="WP_066603357.1">
    <property type="nucleotide sequence ID" value="NZ_CP014230.1"/>
</dbReference>
<keyword evidence="5" id="KW-1185">Reference proteome</keyword>
<gene>
    <name evidence="4" type="ORF">AXF15_03420</name>
</gene>
<dbReference type="PANTHER" id="PTHR43673">
    <property type="entry name" value="NAD(P)H NITROREDUCTASE YDGI-RELATED"/>
    <property type="match status" value="1"/>
</dbReference>
<dbReference type="EMBL" id="CP014230">
    <property type="protein sequence ID" value="AMD92252.1"/>
    <property type="molecule type" value="Genomic_DNA"/>
</dbReference>
<organism evidence="4 5">
    <name type="scientific">Desulfomicrobium orale DSM 12838</name>
    <dbReference type="NCBI Taxonomy" id="888061"/>
    <lineage>
        <taxon>Bacteria</taxon>
        <taxon>Pseudomonadati</taxon>
        <taxon>Thermodesulfobacteriota</taxon>
        <taxon>Desulfovibrionia</taxon>
        <taxon>Desulfovibrionales</taxon>
        <taxon>Desulfomicrobiaceae</taxon>
        <taxon>Desulfomicrobium</taxon>
    </lineage>
</organism>
<feature type="domain" description="Nitroreductase" evidence="3">
    <location>
        <begin position="26"/>
        <end position="66"/>
    </location>
</feature>
<dbReference type="Gene3D" id="3.40.109.10">
    <property type="entry name" value="NADH Oxidase"/>
    <property type="match status" value="1"/>
</dbReference>
<evidence type="ECO:0000256" key="2">
    <source>
        <dbReference type="ARBA" id="ARBA00023002"/>
    </source>
</evidence>
<evidence type="ECO:0000313" key="4">
    <source>
        <dbReference type="EMBL" id="AMD92252.1"/>
    </source>
</evidence>
<dbReference type="OrthoDB" id="9802510at2"/>
<dbReference type="Pfam" id="PF00881">
    <property type="entry name" value="Nitroreductase"/>
    <property type="match status" value="2"/>
</dbReference>